<protein>
    <recommendedName>
        <fullName evidence="8">L antigen family member 3</fullName>
    </recommendedName>
</protein>
<dbReference type="GO" id="GO:0008033">
    <property type="term" value="P:tRNA processing"/>
    <property type="evidence" value="ECO:0007669"/>
    <property type="project" value="UniProtKB-KW"/>
</dbReference>
<dbReference type="Proteomes" id="UP001328107">
    <property type="component" value="Unassembled WGS sequence"/>
</dbReference>
<feature type="compositionally biased region" description="Basic and acidic residues" evidence="9">
    <location>
        <begin position="121"/>
        <end position="130"/>
    </location>
</feature>
<dbReference type="GO" id="GO:0070525">
    <property type="term" value="P:tRNA threonylcarbamoyladenosine metabolic process"/>
    <property type="evidence" value="ECO:0007669"/>
    <property type="project" value="TreeGrafter"/>
</dbReference>
<keyword evidence="4" id="KW-0963">Cytoplasm</keyword>
<name>A0AAN4ZS79_9BILA</name>
<evidence type="ECO:0000313" key="10">
    <source>
        <dbReference type="EMBL" id="GMR42820.1"/>
    </source>
</evidence>
<keyword evidence="6" id="KW-0539">Nucleus</keyword>
<keyword evidence="5" id="KW-0819">tRNA processing</keyword>
<reference evidence="11" key="1">
    <citation type="submission" date="2022-10" db="EMBL/GenBank/DDBJ databases">
        <title>Genome assembly of Pristionchus species.</title>
        <authorList>
            <person name="Yoshida K."/>
            <person name="Sommer R.J."/>
        </authorList>
    </citation>
    <scope>NUCLEOTIDE SEQUENCE [LARGE SCALE GENOMIC DNA]</scope>
    <source>
        <strain evidence="11">RS5460</strain>
    </source>
</reference>
<comment type="caution">
    <text evidence="10">The sequence shown here is derived from an EMBL/GenBank/DDBJ whole genome shotgun (WGS) entry which is preliminary data.</text>
</comment>
<dbReference type="Pfam" id="PF09341">
    <property type="entry name" value="Pcc1"/>
    <property type="match status" value="1"/>
</dbReference>
<comment type="similarity">
    <text evidence="3">Belongs to the CTAG/PCC1 family.</text>
</comment>
<dbReference type="GO" id="GO:0000408">
    <property type="term" value="C:EKC/KEOPS complex"/>
    <property type="evidence" value="ECO:0007669"/>
    <property type="project" value="TreeGrafter"/>
</dbReference>
<dbReference type="PANTHER" id="PTHR31283:SF5">
    <property type="entry name" value="EKC_KEOPS COMPLEX SUBUNIT LAGE3"/>
    <property type="match status" value="1"/>
</dbReference>
<evidence type="ECO:0000313" key="11">
    <source>
        <dbReference type="Proteomes" id="UP001328107"/>
    </source>
</evidence>
<evidence type="ECO:0000256" key="4">
    <source>
        <dbReference type="ARBA" id="ARBA00022490"/>
    </source>
</evidence>
<dbReference type="EMBL" id="BTRK01000003">
    <property type="protein sequence ID" value="GMR42820.1"/>
    <property type="molecule type" value="Genomic_DNA"/>
</dbReference>
<comment type="subcellular location">
    <subcellularLocation>
        <location evidence="2">Cytoplasm</location>
    </subcellularLocation>
    <subcellularLocation>
        <location evidence="1">Nucleus</location>
    </subcellularLocation>
</comment>
<feature type="non-terminal residue" evidence="10">
    <location>
        <position position="1"/>
    </location>
</feature>
<sequence>CQLETRQIGVSGCFYTMSDDGTSSDEEVQRELSLKHSTELRLDLETPEKAMIVCETLSVDKEPKRSNAVRELRQDGQFLLITIRSGDRRSLQKSTANLLDMCDLSMSTLDMALGRKWLIEPPKKKEKADNNHGQPPCVKKLKLENGQNSQV</sequence>
<evidence type="ECO:0000256" key="6">
    <source>
        <dbReference type="ARBA" id="ARBA00023242"/>
    </source>
</evidence>
<dbReference type="Gene3D" id="3.30.310.50">
    <property type="entry name" value="Alpha-D-phosphohexomutase, C-terminal domain"/>
    <property type="match status" value="1"/>
</dbReference>
<proteinExistence type="inferred from homology"/>
<dbReference type="PANTHER" id="PTHR31283">
    <property type="entry name" value="EKC/KEOPS COMPLEX SUBUNIT PCC1 FAMILY MEMBER"/>
    <property type="match status" value="1"/>
</dbReference>
<gene>
    <name evidence="10" type="ORF">PMAYCL1PPCAC_13015</name>
</gene>
<accession>A0AAN4ZS79</accession>
<evidence type="ECO:0000256" key="5">
    <source>
        <dbReference type="ARBA" id="ARBA00022694"/>
    </source>
</evidence>
<evidence type="ECO:0000256" key="8">
    <source>
        <dbReference type="ARBA" id="ARBA00076355"/>
    </source>
</evidence>
<dbReference type="GO" id="GO:0005737">
    <property type="term" value="C:cytoplasm"/>
    <property type="evidence" value="ECO:0007669"/>
    <property type="project" value="UniProtKB-SubCell"/>
</dbReference>
<evidence type="ECO:0000256" key="3">
    <source>
        <dbReference type="ARBA" id="ARBA00007073"/>
    </source>
</evidence>
<comment type="function">
    <text evidence="7">Component of the EKC/KEOPS complex that is required for the formation of a threonylcarbamoyl group on adenosine at position 37 (t(6)A37) in tRNAs that read codons beginning with adenine. The complex is probably involved in the transfer of the threonylcarbamoyl moiety of threonylcarbamoyl-AMP (TC-AMP) to the N6 group of A37. LAGE3 functions as a dimerization module for the complex.</text>
</comment>
<dbReference type="InterPro" id="IPR015419">
    <property type="entry name" value="CTAG/Pcc1"/>
</dbReference>
<evidence type="ECO:0000256" key="1">
    <source>
        <dbReference type="ARBA" id="ARBA00004123"/>
    </source>
</evidence>
<keyword evidence="11" id="KW-1185">Reference proteome</keyword>
<dbReference type="GO" id="GO:0005634">
    <property type="term" value="C:nucleus"/>
    <property type="evidence" value="ECO:0007669"/>
    <property type="project" value="UniProtKB-SubCell"/>
</dbReference>
<dbReference type="FunFam" id="3.30.310.50:FF:000005">
    <property type="entry name" value="L antigen family member 3"/>
    <property type="match status" value="1"/>
</dbReference>
<evidence type="ECO:0000256" key="9">
    <source>
        <dbReference type="SAM" id="MobiDB-lite"/>
    </source>
</evidence>
<evidence type="ECO:0000256" key="2">
    <source>
        <dbReference type="ARBA" id="ARBA00004496"/>
    </source>
</evidence>
<feature type="region of interest" description="Disordered" evidence="9">
    <location>
        <begin position="121"/>
        <end position="151"/>
    </location>
</feature>
<evidence type="ECO:0000256" key="7">
    <source>
        <dbReference type="ARBA" id="ARBA00053047"/>
    </source>
</evidence>
<organism evidence="10 11">
    <name type="scientific">Pristionchus mayeri</name>
    <dbReference type="NCBI Taxonomy" id="1317129"/>
    <lineage>
        <taxon>Eukaryota</taxon>
        <taxon>Metazoa</taxon>
        <taxon>Ecdysozoa</taxon>
        <taxon>Nematoda</taxon>
        <taxon>Chromadorea</taxon>
        <taxon>Rhabditida</taxon>
        <taxon>Rhabditina</taxon>
        <taxon>Diplogasteromorpha</taxon>
        <taxon>Diplogasteroidea</taxon>
        <taxon>Neodiplogasteridae</taxon>
        <taxon>Pristionchus</taxon>
    </lineage>
</organism>
<dbReference type="AlphaFoldDB" id="A0AAN4ZS79"/>